<dbReference type="Proteomes" id="UP000094784">
    <property type="component" value="Unassembled WGS sequence"/>
</dbReference>
<proteinExistence type="predicted"/>
<sequence>METLDSLLFKLHIMFLAEYDHENLFTKTKEEHKTDAENLSISDRVELIESAGKKEHEEFEEGGRWSNYKTEVYQFYHDKKLIYVRITREVPATESQDGGDFEPPNIDIVEKKKVERFIYE</sequence>
<protein>
    <submittedName>
        <fullName evidence="1">Uncharacterized protein</fullName>
    </submittedName>
</protein>
<reference evidence="1 2" key="1">
    <citation type="submission" date="2016-09" db="EMBL/GenBank/DDBJ databases">
        <title>Draft genome sequence of the soil isolate, Lysinibacillus fusiformis M5, a potential hypoxanthine producer.</title>
        <authorList>
            <person name="Gallegos-Monterrosa R."/>
            <person name="Maroti G."/>
            <person name="Balint B."/>
            <person name="Kovacs A.T."/>
        </authorList>
    </citation>
    <scope>NUCLEOTIDE SEQUENCE [LARGE SCALE GENOMIC DNA]</scope>
    <source>
        <strain evidence="1 2">M5</strain>
    </source>
</reference>
<dbReference type="AlphaFoldDB" id="A0A1E4R9Z9"/>
<accession>A0A1E4R9Z9</accession>
<organism evidence="1 2">
    <name type="scientific">Lysinibacillus fusiformis</name>
    <dbReference type="NCBI Taxonomy" id="28031"/>
    <lineage>
        <taxon>Bacteria</taxon>
        <taxon>Bacillati</taxon>
        <taxon>Bacillota</taxon>
        <taxon>Bacilli</taxon>
        <taxon>Bacillales</taxon>
        <taxon>Bacillaceae</taxon>
        <taxon>Lysinibacillus</taxon>
    </lineage>
</organism>
<name>A0A1E4R9Z9_9BACI</name>
<dbReference type="RefSeq" id="WP_069482201.1">
    <property type="nucleotide sequence ID" value="NZ_KV766182.1"/>
</dbReference>
<evidence type="ECO:0000313" key="1">
    <source>
        <dbReference type="EMBL" id="ODV57297.1"/>
    </source>
</evidence>
<comment type="caution">
    <text evidence="1">The sequence shown here is derived from an EMBL/GenBank/DDBJ whole genome shotgun (WGS) entry which is preliminary data.</text>
</comment>
<evidence type="ECO:0000313" key="2">
    <source>
        <dbReference type="Proteomes" id="UP000094784"/>
    </source>
</evidence>
<gene>
    <name evidence="1" type="ORF">BG258_15960</name>
</gene>
<dbReference type="OrthoDB" id="2990793at2"/>
<dbReference type="EMBL" id="MECQ01000001">
    <property type="protein sequence ID" value="ODV57297.1"/>
    <property type="molecule type" value="Genomic_DNA"/>
</dbReference>